<reference evidence="5" key="1">
    <citation type="journal article" date="2019" name="Int. J. Syst. Evol. Microbiol.">
        <title>The Global Catalogue of Microorganisms (GCM) 10K type strain sequencing project: providing services to taxonomists for standard genome sequencing and annotation.</title>
        <authorList>
            <consortium name="The Broad Institute Genomics Platform"/>
            <consortium name="The Broad Institute Genome Sequencing Center for Infectious Disease"/>
            <person name="Wu L."/>
            <person name="Ma J."/>
        </authorList>
    </citation>
    <scope>NUCLEOTIDE SEQUENCE [LARGE SCALE GENOMIC DNA]</scope>
    <source>
        <strain evidence="5">KCTC 23917</strain>
    </source>
</reference>
<gene>
    <name evidence="4" type="primary">pcm</name>
    <name evidence="4" type="ORF">GCM10010946_19170</name>
</gene>
<dbReference type="SUPFAM" id="SSF53335">
    <property type="entry name" value="S-adenosyl-L-methionine-dependent methyltransferases"/>
    <property type="match status" value="1"/>
</dbReference>
<dbReference type="InterPro" id="IPR000682">
    <property type="entry name" value="PCMT"/>
</dbReference>
<accession>A0ABQ2XYB8</accession>
<sequence>MGFAKMRVPLIYAPSEEMNIEQARFNMIEQQIRPWNVLDKDVLDMLLVVKRENYFPEEQKSMAFFDTELPLPGGHKAMFPRVEARVMQEVLVKKQESVLLLGAASGYLAALLAHAGRHVTVLEADAGLKALAEKNLAADGVRNVTLLNVNGLTAEQSGRFDVIVVAGGLNQLPEQLQKQLNVGGRLLAFVGELPMMRALLITRVSDTAFTSKEVFDTVLPLLPGATPASKFSF</sequence>
<evidence type="ECO:0000256" key="3">
    <source>
        <dbReference type="ARBA" id="ARBA00030757"/>
    </source>
</evidence>
<comment type="similarity">
    <text evidence="1">Belongs to the methyltransferase superfamily. L-isoaspartyl/D-aspartyl protein methyltransferase family.</text>
</comment>
<comment type="caution">
    <text evidence="4">The sequence shown here is derived from an EMBL/GenBank/DDBJ whole genome shotgun (WGS) entry which is preliminary data.</text>
</comment>
<dbReference type="Proteomes" id="UP000653343">
    <property type="component" value="Unassembled WGS sequence"/>
</dbReference>
<dbReference type="Gene3D" id="3.40.50.150">
    <property type="entry name" value="Vaccinia Virus protein VP39"/>
    <property type="match status" value="1"/>
</dbReference>
<protein>
    <recommendedName>
        <fullName evidence="2">Protein-L-isoaspartate O-methyltransferase</fullName>
    </recommendedName>
    <alternativeName>
        <fullName evidence="3">Protein L-isoaspartyl methyltransferase</fullName>
    </alternativeName>
</protein>
<name>A0ABQ2XYB8_9BURK</name>
<evidence type="ECO:0000313" key="5">
    <source>
        <dbReference type="Proteomes" id="UP000653343"/>
    </source>
</evidence>
<dbReference type="CDD" id="cd02440">
    <property type="entry name" value="AdoMet_MTases"/>
    <property type="match status" value="1"/>
</dbReference>
<proteinExistence type="inferred from homology"/>
<evidence type="ECO:0000256" key="2">
    <source>
        <dbReference type="ARBA" id="ARBA00013346"/>
    </source>
</evidence>
<evidence type="ECO:0000256" key="1">
    <source>
        <dbReference type="ARBA" id="ARBA00005369"/>
    </source>
</evidence>
<dbReference type="InterPro" id="IPR029063">
    <property type="entry name" value="SAM-dependent_MTases_sf"/>
</dbReference>
<evidence type="ECO:0000313" key="4">
    <source>
        <dbReference type="EMBL" id="GGX40934.1"/>
    </source>
</evidence>
<dbReference type="PANTHER" id="PTHR11579">
    <property type="entry name" value="PROTEIN-L-ISOASPARTATE O-METHYLTRANSFERASE"/>
    <property type="match status" value="1"/>
</dbReference>
<dbReference type="PANTHER" id="PTHR11579:SF18">
    <property type="entry name" value="PROTEIN-L-ISOASPARTATE O-METHYLTRANSFERASE"/>
    <property type="match status" value="1"/>
</dbReference>
<keyword evidence="5" id="KW-1185">Reference proteome</keyword>
<organism evidence="4 5">
    <name type="scientific">Undibacterium squillarum</name>
    <dbReference type="NCBI Taxonomy" id="1131567"/>
    <lineage>
        <taxon>Bacteria</taxon>
        <taxon>Pseudomonadati</taxon>
        <taxon>Pseudomonadota</taxon>
        <taxon>Betaproteobacteria</taxon>
        <taxon>Burkholderiales</taxon>
        <taxon>Oxalobacteraceae</taxon>
        <taxon>Undibacterium</taxon>
    </lineage>
</organism>
<dbReference type="Pfam" id="PF01135">
    <property type="entry name" value="PCMT"/>
    <property type="match status" value="1"/>
</dbReference>
<dbReference type="EMBL" id="BMYU01000004">
    <property type="protein sequence ID" value="GGX40934.1"/>
    <property type="molecule type" value="Genomic_DNA"/>
</dbReference>